<evidence type="ECO:0000256" key="1">
    <source>
        <dbReference type="SAM" id="MobiDB-lite"/>
    </source>
</evidence>
<dbReference type="Gene3D" id="1.20.1280.50">
    <property type="match status" value="1"/>
</dbReference>
<evidence type="ECO:0000313" key="2">
    <source>
        <dbReference type="EMBL" id="KAJ7689054.1"/>
    </source>
</evidence>
<protein>
    <recommendedName>
        <fullName evidence="4">F-box domain-containing protein</fullName>
    </recommendedName>
</protein>
<keyword evidence="3" id="KW-1185">Reference proteome</keyword>
<evidence type="ECO:0008006" key="4">
    <source>
        <dbReference type="Google" id="ProtNLM"/>
    </source>
</evidence>
<evidence type="ECO:0000313" key="3">
    <source>
        <dbReference type="Proteomes" id="UP001221757"/>
    </source>
</evidence>
<sequence length="329" mass="36934">MLLSAENDSDTDKYKGNRPVSSSNAKIRHLQLPLPPELISEIFVHLNYSYDNISSEGTRLVSQVCSLWREIVLAEPGCWSSLTMSLSQEDAAEEASVLSTWIARSGTRPLSLSLMCHNDMETHPILPVILSAAHRWYDVDFFFPAPFFAQLSAVRGQLKLLHRLEVGESNASRHNIDTPIVDFAASAPSLSILELRLSPDRISVPWSRISDLSVSWIHTSELSSVLQKLPNLAILNVQSAYPLPLRHCFYSRNSPFVLQNLHTLYIATDAVADWLHGLQLPALRHLLIEAKGRTDLISDLLTELIAQSRFTLDTFEITSKQVRDETLIQ</sequence>
<dbReference type="AlphaFoldDB" id="A0AAD7DE33"/>
<proteinExistence type="predicted"/>
<comment type="caution">
    <text evidence="2">The sequence shown here is derived from an EMBL/GenBank/DDBJ whole genome shotgun (WGS) entry which is preliminary data.</text>
</comment>
<gene>
    <name evidence="2" type="ORF">B0H17DRAFT_647633</name>
</gene>
<name>A0AAD7DE33_MYCRO</name>
<dbReference type="Gene3D" id="3.80.10.10">
    <property type="entry name" value="Ribonuclease Inhibitor"/>
    <property type="match status" value="1"/>
</dbReference>
<dbReference type="EMBL" id="JARKIE010000075">
    <property type="protein sequence ID" value="KAJ7689054.1"/>
    <property type="molecule type" value="Genomic_DNA"/>
</dbReference>
<reference evidence="2" key="1">
    <citation type="submission" date="2023-03" db="EMBL/GenBank/DDBJ databases">
        <title>Massive genome expansion in bonnet fungi (Mycena s.s.) driven by repeated elements and novel gene families across ecological guilds.</title>
        <authorList>
            <consortium name="Lawrence Berkeley National Laboratory"/>
            <person name="Harder C.B."/>
            <person name="Miyauchi S."/>
            <person name="Viragh M."/>
            <person name="Kuo A."/>
            <person name="Thoen E."/>
            <person name="Andreopoulos B."/>
            <person name="Lu D."/>
            <person name="Skrede I."/>
            <person name="Drula E."/>
            <person name="Henrissat B."/>
            <person name="Morin E."/>
            <person name="Kohler A."/>
            <person name="Barry K."/>
            <person name="LaButti K."/>
            <person name="Morin E."/>
            <person name="Salamov A."/>
            <person name="Lipzen A."/>
            <person name="Mereny Z."/>
            <person name="Hegedus B."/>
            <person name="Baldrian P."/>
            <person name="Stursova M."/>
            <person name="Weitz H."/>
            <person name="Taylor A."/>
            <person name="Grigoriev I.V."/>
            <person name="Nagy L.G."/>
            <person name="Martin F."/>
            <person name="Kauserud H."/>
        </authorList>
    </citation>
    <scope>NUCLEOTIDE SEQUENCE</scope>
    <source>
        <strain evidence="2">CBHHK067</strain>
    </source>
</reference>
<organism evidence="2 3">
    <name type="scientific">Mycena rosella</name>
    <name type="common">Pink bonnet</name>
    <name type="synonym">Agaricus rosellus</name>
    <dbReference type="NCBI Taxonomy" id="1033263"/>
    <lineage>
        <taxon>Eukaryota</taxon>
        <taxon>Fungi</taxon>
        <taxon>Dikarya</taxon>
        <taxon>Basidiomycota</taxon>
        <taxon>Agaricomycotina</taxon>
        <taxon>Agaricomycetes</taxon>
        <taxon>Agaricomycetidae</taxon>
        <taxon>Agaricales</taxon>
        <taxon>Marasmiineae</taxon>
        <taxon>Mycenaceae</taxon>
        <taxon>Mycena</taxon>
    </lineage>
</organism>
<feature type="region of interest" description="Disordered" evidence="1">
    <location>
        <begin position="1"/>
        <end position="22"/>
    </location>
</feature>
<dbReference type="InterPro" id="IPR032675">
    <property type="entry name" value="LRR_dom_sf"/>
</dbReference>
<accession>A0AAD7DE33</accession>
<dbReference type="Proteomes" id="UP001221757">
    <property type="component" value="Unassembled WGS sequence"/>
</dbReference>